<keyword evidence="8" id="KW-1185">Reference proteome</keyword>
<evidence type="ECO:0000256" key="1">
    <source>
        <dbReference type="ARBA" id="ARBA00010396"/>
    </source>
</evidence>
<sequence>MQHPFQHTTVLLHEAVEALMAADTTAPRCWVDGTFGRGGHSRLILSRMDAQDTLVVFDKDPEAVAQAHAIGDARLQVRHEGFANLSALPAASVDGLLMDLGVSSPQIDDAGRGFSFRFDGPLDMRMDSSRGQTVAQWLEGAELGEIAEVIREYGEERYAGSIAKAIVARRQERGPLTRTTELAELVAGAVRSREAGQNPATRTFQALRIFINAELEELQQALAAALAVLKPGARLVVISFHSLEDRIVKRFIEQHSRQHYDRRMPLAAEQPMRLRAVARIKPSAAEVAANPRARSAIMRVAERTEVAC</sequence>
<dbReference type="SUPFAM" id="SSF53335">
    <property type="entry name" value="S-adenosyl-L-methionine-dependent methyltransferases"/>
    <property type="match status" value="1"/>
</dbReference>
<evidence type="ECO:0000256" key="5">
    <source>
        <dbReference type="ARBA" id="ARBA00022691"/>
    </source>
</evidence>
<comment type="function">
    <text evidence="6">Specifically methylates the N4 position of cytidine in position 1402 (C1402) of 16S rRNA.</text>
</comment>
<keyword evidence="2 6" id="KW-0698">rRNA processing</keyword>
<dbReference type="Pfam" id="PF01795">
    <property type="entry name" value="Methyltransf_5"/>
    <property type="match status" value="1"/>
</dbReference>
<dbReference type="HAMAP" id="MF_01007">
    <property type="entry name" value="16SrRNA_methyltr_H"/>
    <property type="match status" value="1"/>
</dbReference>
<feature type="binding site" evidence="6">
    <location>
        <position position="82"/>
    </location>
    <ligand>
        <name>S-adenosyl-L-methionine</name>
        <dbReference type="ChEBI" id="CHEBI:59789"/>
    </ligand>
</feature>
<feature type="binding site" evidence="6">
    <location>
        <position position="106"/>
    </location>
    <ligand>
        <name>S-adenosyl-L-methionine</name>
        <dbReference type="ChEBI" id="CHEBI:59789"/>
    </ligand>
</feature>
<comment type="caution">
    <text evidence="7">The sequence shown here is derived from an EMBL/GenBank/DDBJ whole genome shotgun (WGS) entry which is preliminary data.</text>
</comment>
<keyword evidence="6" id="KW-0963">Cytoplasm</keyword>
<gene>
    <name evidence="6 7" type="primary">rsmH</name>
    <name evidence="7" type="ORF">D8I35_14655</name>
</gene>
<dbReference type="GO" id="GO:0071424">
    <property type="term" value="F:rRNA (cytosine-N4-)-methyltransferase activity"/>
    <property type="evidence" value="ECO:0007669"/>
    <property type="project" value="UniProtKB-UniRule"/>
</dbReference>
<dbReference type="SUPFAM" id="SSF81799">
    <property type="entry name" value="Putative methyltransferase TM0872, insert domain"/>
    <property type="match status" value="1"/>
</dbReference>
<keyword evidence="4 6" id="KW-0808">Transferase</keyword>
<evidence type="ECO:0000313" key="8">
    <source>
        <dbReference type="Proteomes" id="UP000278006"/>
    </source>
</evidence>
<dbReference type="AlphaFoldDB" id="A0A3M6QNI5"/>
<evidence type="ECO:0000256" key="2">
    <source>
        <dbReference type="ARBA" id="ARBA00022552"/>
    </source>
</evidence>
<dbReference type="Gene3D" id="3.40.50.150">
    <property type="entry name" value="Vaccinia Virus protein VP39"/>
    <property type="match status" value="1"/>
</dbReference>
<comment type="similarity">
    <text evidence="1 6">Belongs to the methyltransferase superfamily. RsmH family.</text>
</comment>
<evidence type="ECO:0000313" key="7">
    <source>
        <dbReference type="EMBL" id="RMX04311.1"/>
    </source>
</evidence>
<dbReference type="Proteomes" id="UP000278006">
    <property type="component" value="Unassembled WGS sequence"/>
</dbReference>
<dbReference type="RefSeq" id="WP_122231177.1">
    <property type="nucleotide sequence ID" value="NZ_RDQO01000005.1"/>
</dbReference>
<dbReference type="EMBL" id="RDQO01000005">
    <property type="protein sequence ID" value="RMX04311.1"/>
    <property type="molecule type" value="Genomic_DNA"/>
</dbReference>
<dbReference type="GO" id="GO:0070475">
    <property type="term" value="P:rRNA base methylation"/>
    <property type="evidence" value="ECO:0007669"/>
    <property type="project" value="UniProtKB-UniRule"/>
</dbReference>
<dbReference type="PANTHER" id="PTHR11265:SF0">
    <property type="entry name" value="12S RRNA N4-METHYLCYTIDINE METHYLTRANSFERASE"/>
    <property type="match status" value="1"/>
</dbReference>
<feature type="binding site" evidence="6">
    <location>
        <position position="58"/>
    </location>
    <ligand>
        <name>S-adenosyl-L-methionine</name>
        <dbReference type="ChEBI" id="CHEBI:59789"/>
    </ligand>
</feature>
<dbReference type="Gene3D" id="1.10.150.170">
    <property type="entry name" value="Putative methyltransferase TM0872, insert domain"/>
    <property type="match status" value="1"/>
</dbReference>
<dbReference type="PIRSF" id="PIRSF004486">
    <property type="entry name" value="MraW"/>
    <property type="match status" value="1"/>
</dbReference>
<dbReference type="NCBIfam" id="TIGR00006">
    <property type="entry name" value="16S rRNA (cytosine(1402)-N(4))-methyltransferase RsmH"/>
    <property type="match status" value="1"/>
</dbReference>
<proteinExistence type="inferred from homology"/>
<keyword evidence="3 6" id="KW-0489">Methyltransferase</keyword>
<dbReference type="OrthoDB" id="9806637at2"/>
<name>A0A3M6QNI5_9BURK</name>
<comment type="subcellular location">
    <subcellularLocation>
        <location evidence="6">Cytoplasm</location>
    </subcellularLocation>
</comment>
<feature type="binding site" evidence="6">
    <location>
        <begin position="38"/>
        <end position="40"/>
    </location>
    <ligand>
        <name>S-adenosyl-L-methionine</name>
        <dbReference type="ChEBI" id="CHEBI:59789"/>
    </ligand>
</feature>
<accession>A0A3M6QNI5</accession>
<dbReference type="PANTHER" id="PTHR11265">
    <property type="entry name" value="S-ADENOSYL-METHYLTRANSFERASE MRAW"/>
    <property type="match status" value="1"/>
</dbReference>
<dbReference type="InterPro" id="IPR029063">
    <property type="entry name" value="SAM-dependent_MTases_sf"/>
</dbReference>
<organism evidence="7 8">
    <name type="scientific">Corticibacter populi</name>
    <dbReference type="NCBI Taxonomy" id="1550736"/>
    <lineage>
        <taxon>Bacteria</taxon>
        <taxon>Pseudomonadati</taxon>
        <taxon>Pseudomonadota</taxon>
        <taxon>Betaproteobacteria</taxon>
        <taxon>Burkholderiales</taxon>
        <taxon>Comamonadaceae</taxon>
        <taxon>Corticibacter</taxon>
    </lineage>
</organism>
<evidence type="ECO:0000256" key="3">
    <source>
        <dbReference type="ARBA" id="ARBA00022603"/>
    </source>
</evidence>
<dbReference type="InterPro" id="IPR023397">
    <property type="entry name" value="SAM-dep_MeTrfase_MraW_recog"/>
</dbReference>
<comment type="catalytic activity">
    <reaction evidence="6">
        <text>cytidine(1402) in 16S rRNA + S-adenosyl-L-methionine = N(4)-methylcytidine(1402) in 16S rRNA + S-adenosyl-L-homocysteine + H(+)</text>
        <dbReference type="Rhea" id="RHEA:42928"/>
        <dbReference type="Rhea" id="RHEA-COMP:10286"/>
        <dbReference type="Rhea" id="RHEA-COMP:10287"/>
        <dbReference type="ChEBI" id="CHEBI:15378"/>
        <dbReference type="ChEBI" id="CHEBI:57856"/>
        <dbReference type="ChEBI" id="CHEBI:59789"/>
        <dbReference type="ChEBI" id="CHEBI:74506"/>
        <dbReference type="ChEBI" id="CHEBI:82748"/>
        <dbReference type="EC" id="2.1.1.199"/>
    </reaction>
</comment>
<reference evidence="7 8" key="1">
    <citation type="submission" date="2018-10" db="EMBL/GenBank/DDBJ databases">
        <title>Draft genome of Cortibacter populi DSM10536.</title>
        <authorList>
            <person name="Bernier A.-M."/>
            <person name="Bernard K."/>
        </authorList>
    </citation>
    <scope>NUCLEOTIDE SEQUENCE [LARGE SCALE GENOMIC DNA]</scope>
    <source>
        <strain evidence="7 8">DSM 105136</strain>
    </source>
</reference>
<keyword evidence="5 6" id="KW-0949">S-adenosyl-L-methionine</keyword>
<dbReference type="GO" id="GO:0005737">
    <property type="term" value="C:cytoplasm"/>
    <property type="evidence" value="ECO:0007669"/>
    <property type="project" value="UniProtKB-SubCell"/>
</dbReference>
<feature type="binding site" evidence="6">
    <location>
        <position position="99"/>
    </location>
    <ligand>
        <name>S-adenosyl-L-methionine</name>
        <dbReference type="ChEBI" id="CHEBI:59789"/>
    </ligand>
</feature>
<dbReference type="EC" id="2.1.1.199" evidence="6"/>
<dbReference type="InterPro" id="IPR002903">
    <property type="entry name" value="RsmH"/>
</dbReference>
<protein>
    <recommendedName>
        <fullName evidence="6">Ribosomal RNA small subunit methyltransferase H</fullName>
        <ecNumber evidence="6">2.1.1.199</ecNumber>
    </recommendedName>
    <alternativeName>
        <fullName evidence="6">16S rRNA m(4)C1402 methyltransferase</fullName>
    </alternativeName>
    <alternativeName>
        <fullName evidence="6">rRNA (cytosine-N(4)-)-methyltransferase RsmH</fullName>
    </alternativeName>
</protein>
<evidence type="ECO:0000256" key="4">
    <source>
        <dbReference type="ARBA" id="ARBA00022679"/>
    </source>
</evidence>
<evidence type="ECO:0000256" key="6">
    <source>
        <dbReference type="HAMAP-Rule" id="MF_01007"/>
    </source>
</evidence>